<name>A0ABW0B0Z0_9ACTN</name>
<keyword evidence="3 5" id="KW-0378">Hydrolase</keyword>
<comment type="subcellular location">
    <subcellularLocation>
        <location evidence="1">Cell membrane</location>
        <topology evidence="1">Single-pass type II membrane protein</topology>
    </subcellularLocation>
    <subcellularLocation>
        <location evidence="3">Membrane</location>
        <topology evidence="3">Single-pass type II membrane protein</topology>
    </subcellularLocation>
</comment>
<dbReference type="PRINTS" id="PR00727">
    <property type="entry name" value="LEADERPTASE"/>
</dbReference>
<dbReference type="RefSeq" id="WP_031089593.1">
    <property type="nucleotide sequence ID" value="NZ_JBFADZ010000002.1"/>
</dbReference>
<dbReference type="Gene3D" id="2.10.109.10">
    <property type="entry name" value="Umud Fragment, subunit A"/>
    <property type="match status" value="1"/>
</dbReference>
<keyword evidence="6" id="KW-1185">Reference proteome</keyword>
<feature type="transmembrane region" description="Helical" evidence="3">
    <location>
        <begin position="169"/>
        <end position="189"/>
    </location>
</feature>
<keyword evidence="3" id="KW-1133">Transmembrane helix</keyword>
<dbReference type="NCBIfam" id="TIGR02227">
    <property type="entry name" value="sigpep_I_bact"/>
    <property type="match status" value="1"/>
</dbReference>
<dbReference type="GO" id="GO:0009003">
    <property type="term" value="F:signal peptidase activity"/>
    <property type="evidence" value="ECO:0007669"/>
    <property type="project" value="UniProtKB-EC"/>
</dbReference>
<dbReference type="PANTHER" id="PTHR43390">
    <property type="entry name" value="SIGNAL PEPTIDASE I"/>
    <property type="match status" value="1"/>
</dbReference>
<evidence type="ECO:0000256" key="1">
    <source>
        <dbReference type="ARBA" id="ARBA00004401"/>
    </source>
</evidence>
<dbReference type="InterPro" id="IPR019533">
    <property type="entry name" value="Peptidase_S26"/>
</dbReference>
<evidence type="ECO:0000256" key="2">
    <source>
        <dbReference type="ARBA" id="ARBA00009370"/>
    </source>
</evidence>
<sequence>MLIAGTLLVVLGLVTAAGALVYLQTSYTTVKAGGAMEPTFGEGDRIPVEKLGGAAIRRGDVVLYEVPGRYRGLPVLQRVIGLGGDHLVFAGGSLTVNGRPVEEPYLKEDRAPSSTPAFDVTVPPGRMFLLGDNRGNSNDSRYFLSEKSGTVPVSAVQGRPLPSATVPTLLGLAVVLGVVCTVVGGGMSVSADRRARVRCASAGPTTNA</sequence>
<keyword evidence="3" id="KW-0812">Transmembrane</keyword>
<dbReference type="Proteomes" id="UP001596208">
    <property type="component" value="Unassembled WGS sequence"/>
</dbReference>
<dbReference type="InterPro" id="IPR036286">
    <property type="entry name" value="LexA/Signal_pep-like_sf"/>
</dbReference>
<dbReference type="EC" id="3.4.21.89" evidence="3"/>
<dbReference type="CDD" id="cd06530">
    <property type="entry name" value="S26_SPase_I"/>
    <property type="match status" value="1"/>
</dbReference>
<reference evidence="6" key="1">
    <citation type="journal article" date="2019" name="Int. J. Syst. Evol. Microbiol.">
        <title>The Global Catalogue of Microorganisms (GCM) 10K type strain sequencing project: providing services to taxonomists for standard genome sequencing and annotation.</title>
        <authorList>
            <consortium name="The Broad Institute Genomics Platform"/>
            <consortium name="The Broad Institute Genome Sequencing Center for Infectious Disease"/>
            <person name="Wu L."/>
            <person name="Ma J."/>
        </authorList>
    </citation>
    <scope>NUCLEOTIDE SEQUENCE [LARGE SCALE GENOMIC DNA]</scope>
    <source>
        <strain evidence="6">CGMCC 4.1721</strain>
    </source>
</reference>
<keyword evidence="3" id="KW-0472">Membrane</keyword>
<comment type="caution">
    <text evidence="5">The sequence shown here is derived from an EMBL/GenBank/DDBJ whole genome shotgun (WGS) entry which is preliminary data.</text>
</comment>
<dbReference type="Pfam" id="PF10502">
    <property type="entry name" value="Peptidase_S26"/>
    <property type="match status" value="1"/>
</dbReference>
<organism evidence="5 6">
    <name type="scientific">Streptomyces mutomycini</name>
    <dbReference type="NCBI Taxonomy" id="284036"/>
    <lineage>
        <taxon>Bacteria</taxon>
        <taxon>Bacillati</taxon>
        <taxon>Actinomycetota</taxon>
        <taxon>Actinomycetes</taxon>
        <taxon>Kitasatosporales</taxon>
        <taxon>Streptomycetaceae</taxon>
        <taxon>Streptomyces</taxon>
    </lineage>
</organism>
<feature type="domain" description="Peptidase S26" evidence="4">
    <location>
        <begin position="13"/>
        <end position="159"/>
    </location>
</feature>
<gene>
    <name evidence="5" type="primary">lepB</name>
    <name evidence="5" type="ORF">ACFPRK_09660</name>
</gene>
<evidence type="ECO:0000313" key="5">
    <source>
        <dbReference type="EMBL" id="MFC5170853.1"/>
    </source>
</evidence>
<evidence type="ECO:0000256" key="3">
    <source>
        <dbReference type="RuleBase" id="RU362042"/>
    </source>
</evidence>
<accession>A0ABW0B0Z0</accession>
<dbReference type="PANTHER" id="PTHR43390:SF1">
    <property type="entry name" value="CHLOROPLAST PROCESSING PEPTIDASE"/>
    <property type="match status" value="1"/>
</dbReference>
<evidence type="ECO:0000259" key="4">
    <source>
        <dbReference type="Pfam" id="PF10502"/>
    </source>
</evidence>
<comment type="similarity">
    <text evidence="2 3">Belongs to the peptidase S26 family.</text>
</comment>
<dbReference type="EMBL" id="JBHSKI010000003">
    <property type="protein sequence ID" value="MFC5170853.1"/>
    <property type="molecule type" value="Genomic_DNA"/>
</dbReference>
<dbReference type="InterPro" id="IPR000223">
    <property type="entry name" value="Pept_S26A_signal_pept_1"/>
</dbReference>
<proteinExistence type="inferred from homology"/>
<evidence type="ECO:0000313" key="6">
    <source>
        <dbReference type="Proteomes" id="UP001596208"/>
    </source>
</evidence>
<protein>
    <recommendedName>
        <fullName evidence="3">Signal peptidase I</fullName>
        <ecNumber evidence="3">3.4.21.89</ecNumber>
    </recommendedName>
</protein>
<dbReference type="SUPFAM" id="SSF51306">
    <property type="entry name" value="LexA/Signal peptidase"/>
    <property type="match status" value="1"/>
</dbReference>
<keyword evidence="3" id="KW-0645">Protease</keyword>
<comment type="catalytic activity">
    <reaction evidence="3">
        <text>Cleavage of hydrophobic, N-terminal signal or leader sequences from secreted and periplasmic proteins.</text>
        <dbReference type="EC" id="3.4.21.89"/>
    </reaction>
</comment>